<keyword evidence="5 12" id="KW-0235">DNA replication</keyword>
<dbReference type="NCBIfam" id="TIGR01391">
    <property type="entry name" value="dnaG"/>
    <property type="match status" value="1"/>
</dbReference>
<dbReference type="KEGG" id="boz:DBV39_06975"/>
<keyword evidence="11 12" id="KW-0804">Transcription</keyword>
<keyword evidence="9" id="KW-0460">Magnesium</keyword>
<dbReference type="Proteomes" id="UP000244571">
    <property type="component" value="Chromosome"/>
</dbReference>
<dbReference type="HAMAP" id="MF_00974">
    <property type="entry name" value="DNA_primase_DnaG"/>
    <property type="match status" value="1"/>
</dbReference>
<dbReference type="SMART" id="SM00766">
    <property type="entry name" value="DnaG_DnaB_bind"/>
    <property type="match status" value="1"/>
</dbReference>
<comment type="subunit">
    <text evidence="12">Monomer. Interacts with DnaB.</text>
</comment>
<keyword evidence="10 12" id="KW-0238">DNA-binding</keyword>
<keyword evidence="6 12" id="KW-0479">Metal-binding</keyword>
<dbReference type="InterPro" id="IPR030846">
    <property type="entry name" value="DnaG_bac"/>
</dbReference>
<dbReference type="InterPro" id="IPR013264">
    <property type="entry name" value="DNAG_N"/>
</dbReference>
<reference evidence="17 18" key="1">
    <citation type="submission" date="2018-04" db="EMBL/GenBank/DDBJ databases">
        <title>Bordetella sp. HZ20 isolated from seawater.</title>
        <authorList>
            <person name="Sun C."/>
        </authorList>
    </citation>
    <scope>NUCLEOTIDE SEQUENCE [LARGE SCALE GENOMIC DNA]</scope>
    <source>
        <strain evidence="17 18">HZ20</strain>
    </source>
</reference>
<evidence type="ECO:0000256" key="10">
    <source>
        <dbReference type="ARBA" id="ARBA00023125"/>
    </source>
</evidence>
<feature type="region of interest" description="Disordered" evidence="15">
    <location>
        <begin position="94"/>
        <end position="132"/>
    </location>
</feature>
<dbReference type="OrthoDB" id="9803773at2"/>
<evidence type="ECO:0000256" key="2">
    <source>
        <dbReference type="ARBA" id="ARBA00022515"/>
    </source>
</evidence>
<feature type="region of interest" description="Disordered" evidence="15">
    <location>
        <begin position="437"/>
        <end position="489"/>
    </location>
</feature>
<dbReference type="InterPro" id="IPR050219">
    <property type="entry name" value="DnaG_primase"/>
</dbReference>
<dbReference type="SUPFAM" id="SSF57783">
    <property type="entry name" value="Zinc beta-ribbon"/>
    <property type="match status" value="1"/>
</dbReference>
<dbReference type="GO" id="GO:1990077">
    <property type="term" value="C:primosome complex"/>
    <property type="evidence" value="ECO:0007669"/>
    <property type="project" value="UniProtKB-KW"/>
</dbReference>
<evidence type="ECO:0000256" key="5">
    <source>
        <dbReference type="ARBA" id="ARBA00022705"/>
    </source>
</evidence>
<feature type="domain" description="Toprim" evidence="16">
    <location>
        <begin position="256"/>
        <end position="338"/>
    </location>
</feature>
<dbReference type="Pfam" id="PF10410">
    <property type="entry name" value="DnaB_bind"/>
    <property type="match status" value="1"/>
</dbReference>
<dbReference type="FunFam" id="3.90.580.10:FF:000001">
    <property type="entry name" value="DNA primase"/>
    <property type="match status" value="1"/>
</dbReference>
<dbReference type="InterPro" id="IPR019475">
    <property type="entry name" value="DNA_primase_DnaB-bd"/>
</dbReference>
<dbReference type="Gene3D" id="1.20.50.20">
    <property type="entry name" value="DnaG, RNA polymerase domain, helical bundle"/>
    <property type="match status" value="1"/>
</dbReference>
<dbReference type="EC" id="2.7.7.101" evidence="12"/>
<dbReference type="EMBL" id="CP028901">
    <property type="protein sequence ID" value="AWB33492.1"/>
    <property type="molecule type" value="Genomic_DNA"/>
</dbReference>
<dbReference type="InterPro" id="IPR036977">
    <property type="entry name" value="DNA_primase_Znf_CHC2"/>
</dbReference>
<dbReference type="InterPro" id="IPR037068">
    <property type="entry name" value="DNA_primase_core_N_sf"/>
</dbReference>
<keyword evidence="3 12" id="KW-0808">Transferase</keyword>
<dbReference type="CDD" id="cd03364">
    <property type="entry name" value="TOPRIM_DnaG_primases"/>
    <property type="match status" value="1"/>
</dbReference>
<name>A0A2R4XI47_9BURK</name>
<dbReference type="Gene3D" id="3.40.1360.10">
    <property type="match status" value="1"/>
</dbReference>
<evidence type="ECO:0000259" key="16">
    <source>
        <dbReference type="PROSITE" id="PS50880"/>
    </source>
</evidence>
<comment type="function">
    <text evidence="12 13">RNA polymerase that catalyzes the synthesis of short RNA molecules used as primers for DNA polymerase during DNA replication.</text>
</comment>
<dbReference type="SMART" id="SM00493">
    <property type="entry name" value="TOPRIM"/>
    <property type="match status" value="1"/>
</dbReference>
<dbReference type="GO" id="GO:0008270">
    <property type="term" value="F:zinc ion binding"/>
    <property type="evidence" value="ECO:0007669"/>
    <property type="project" value="UniProtKB-UniRule"/>
</dbReference>
<dbReference type="InterPro" id="IPR006171">
    <property type="entry name" value="TOPRIM_dom"/>
</dbReference>
<dbReference type="PIRSF" id="PIRSF002811">
    <property type="entry name" value="DnaG"/>
    <property type="match status" value="1"/>
</dbReference>
<comment type="similarity">
    <text evidence="12 13">Belongs to the DnaG primase family.</text>
</comment>
<keyword evidence="2 12" id="KW-0639">Primosome</keyword>
<evidence type="ECO:0000256" key="12">
    <source>
        <dbReference type="HAMAP-Rule" id="MF_00974"/>
    </source>
</evidence>
<dbReference type="PROSITE" id="PS50880">
    <property type="entry name" value="TOPRIM"/>
    <property type="match status" value="1"/>
</dbReference>
<dbReference type="RefSeq" id="WP_108620921.1">
    <property type="nucleotide sequence ID" value="NZ_CP028901.1"/>
</dbReference>
<comment type="domain">
    <text evidence="12">Contains an N-terminal zinc-binding domain, a central core domain that contains the primase activity, and a C-terminal DnaB-binding domain.</text>
</comment>
<keyword evidence="4 12" id="KW-0548">Nucleotidyltransferase</keyword>
<evidence type="ECO:0000256" key="11">
    <source>
        <dbReference type="ARBA" id="ARBA00023163"/>
    </source>
</evidence>
<evidence type="ECO:0000313" key="17">
    <source>
        <dbReference type="EMBL" id="AWB33492.1"/>
    </source>
</evidence>
<dbReference type="InterPro" id="IPR013173">
    <property type="entry name" value="DNA_primase_DnaG_DnaB-bd_dom"/>
</dbReference>
<dbReference type="Pfam" id="PF13155">
    <property type="entry name" value="Toprim_2"/>
    <property type="match status" value="1"/>
</dbReference>
<dbReference type="PANTHER" id="PTHR30313:SF2">
    <property type="entry name" value="DNA PRIMASE"/>
    <property type="match status" value="1"/>
</dbReference>
<dbReference type="GO" id="GO:0000428">
    <property type="term" value="C:DNA-directed RNA polymerase complex"/>
    <property type="evidence" value="ECO:0007669"/>
    <property type="project" value="UniProtKB-KW"/>
</dbReference>
<evidence type="ECO:0000256" key="14">
    <source>
        <dbReference type="PIRSR" id="PIRSR002811-1"/>
    </source>
</evidence>
<evidence type="ECO:0000256" key="13">
    <source>
        <dbReference type="PIRNR" id="PIRNR002811"/>
    </source>
</evidence>
<dbReference type="Gene3D" id="3.90.980.10">
    <property type="entry name" value="DNA primase, catalytic core, N-terminal domain"/>
    <property type="match status" value="1"/>
</dbReference>
<dbReference type="GO" id="GO:0005737">
    <property type="term" value="C:cytoplasm"/>
    <property type="evidence" value="ECO:0007669"/>
    <property type="project" value="TreeGrafter"/>
</dbReference>
<dbReference type="Gene3D" id="3.90.580.10">
    <property type="entry name" value="Zinc finger, CHC2-type domain"/>
    <property type="match status" value="1"/>
</dbReference>
<evidence type="ECO:0000256" key="3">
    <source>
        <dbReference type="ARBA" id="ARBA00022679"/>
    </source>
</evidence>
<evidence type="ECO:0000313" key="18">
    <source>
        <dbReference type="Proteomes" id="UP000244571"/>
    </source>
</evidence>
<dbReference type="AlphaFoldDB" id="A0A2R4XI47"/>
<dbReference type="SUPFAM" id="SSF117023">
    <property type="entry name" value="DNA primase DnaG, C-terminal domain"/>
    <property type="match status" value="1"/>
</dbReference>
<keyword evidence="18" id="KW-1185">Reference proteome</keyword>
<dbReference type="SMART" id="SM00400">
    <property type="entry name" value="ZnF_CHCC"/>
    <property type="match status" value="1"/>
</dbReference>
<evidence type="ECO:0000256" key="7">
    <source>
        <dbReference type="ARBA" id="ARBA00022771"/>
    </source>
</evidence>
<comment type="catalytic activity">
    <reaction evidence="12">
        <text>ssDNA + n NTP = ssDNA/pppN(pN)n-1 hybrid + (n-1) diphosphate.</text>
        <dbReference type="EC" id="2.7.7.101"/>
    </reaction>
</comment>
<accession>A0A2R4XI47</accession>
<dbReference type="InterPro" id="IPR002694">
    <property type="entry name" value="Znf_CHC2"/>
</dbReference>
<organism evidence="17 18">
    <name type="scientific">Orrella marina</name>
    <dbReference type="NCBI Taxonomy" id="2163011"/>
    <lineage>
        <taxon>Bacteria</taxon>
        <taxon>Pseudomonadati</taxon>
        <taxon>Pseudomonadota</taxon>
        <taxon>Betaproteobacteria</taxon>
        <taxon>Burkholderiales</taxon>
        <taxon>Alcaligenaceae</taxon>
        <taxon>Orrella</taxon>
    </lineage>
</organism>
<dbReference type="FunFam" id="3.40.1360.10:FF:000002">
    <property type="entry name" value="DNA primase"/>
    <property type="match status" value="1"/>
</dbReference>
<feature type="compositionally biased region" description="Basic and acidic residues" evidence="15">
    <location>
        <begin position="456"/>
        <end position="470"/>
    </location>
</feature>
<evidence type="ECO:0000256" key="15">
    <source>
        <dbReference type="SAM" id="MobiDB-lite"/>
    </source>
</evidence>
<dbReference type="InterPro" id="IPR006295">
    <property type="entry name" value="DNA_primase_DnaG"/>
</dbReference>
<dbReference type="InterPro" id="IPR034151">
    <property type="entry name" value="TOPRIM_DnaG_bac"/>
</dbReference>
<dbReference type="GO" id="GO:0003677">
    <property type="term" value="F:DNA binding"/>
    <property type="evidence" value="ECO:0007669"/>
    <property type="project" value="UniProtKB-KW"/>
</dbReference>
<dbReference type="Pfam" id="PF08278">
    <property type="entry name" value="DnaG_DnaB_bind"/>
    <property type="match status" value="1"/>
</dbReference>
<dbReference type="Gene3D" id="1.10.860.10">
    <property type="entry name" value="DNAb Helicase, Chain A"/>
    <property type="match status" value="1"/>
</dbReference>
<dbReference type="GO" id="GO:0006269">
    <property type="term" value="P:DNA replication, synthesis of primer"/>
    <property type="evidence" value="ECO:0007669"/>
    <property type="project" value="UniProtKB-UniRule"/>
</dbReference>
<comment type="cofactor">
    <cofactor evidence="12 13 14">
        <name>Zn(2+)</name>
        <dbReference type="ChEBI" id="CHEBI:29105"/>
    </cofactor>
    <text evidence="12 13 14">Binds 1 zinc ion per monomer.</text>
</comment>
<sequence length="629" mass="69621">MIPDSFIQSLLARVDVVDVVGRYVQLRKGGANLMGLCPFHKEKSPSFTVSPTKQFYHCFGCGAHGSAITFLMEHTGASFPQAVETLAQSVGLQIPQEKQSPAARQRSAQRRDERNAHTRVLDSASHSYRQSLRSSEPAIQYLKQRGLTGQIAARFGLGWAPDERQGLSSVFARYDDPILVEAGLVIESDDGRRYDRFRGRIMFPIRNQKGELIGFGGRIIGKGEPKYLNSPETPVFNKGSELYGLWEARQAISRAREAIVVEGYMDVVGLAQLGVENAVATLGTATTPEHLRKLVRFTDRIVFSFDGDAAGRRAAWRALQAALPILRDDLSVRFLFLPAEHDPDSYIRAFGQAAFRACLDESVALSGFLLQELSGRHRLDEPEGRSACIHEAAPLFAEIPDSAIKRQIMNEFAHLVRLTSQELEQALTGTLNKRLIAPGRRPGAATGSEPYVSQDSRLHSQRDAESDSPRRRDRGSVMSDFEAPSRPHKRSVTSLARRLLTLLLAHPELAKSVGEQQLEVLDNGAHLELVRDFILLAQSSSASHLGALIEASDPDADLTEVLKGLSADLMGQADLPDPQAEWEDALQRIELDSLKAEQARLVEHGLDSESARTRYQELSRRIQSLIKIR</sequence>
<dbReference type="GO" id="GO:0003899">
    <property type="term" value="F:DNA-directed RNA polymerase activity"/>
    <property type="evidence" value="ECO:0007669"/>
    <property type="project" value="UniProtKB-UniRule"/>
</dbReference>
<evidence type="ECO:0000256" key="9">
    <source>
        <dbReference type="ARBA" id="ARBA00022842"/>
    </source>
</evidence>
<feature type="compositionally biased region" description="Basic and acidic residues" evidence="15">
    <location>
        <begin position="109"/>
        <end position="120"/>
    </location>
</feature>
<dbReference type="InterPro" id="IPR016136">
    <property type="entry name" value="DNA_helicase_N/primase_C"/>
</dbReference>
<dbReference type="Pfam" id="PF08275">
    <property type="entry name" value="DNAG_N"/>
    <property type="match status" value="1"/>
</dbReference>
<proteinExistence type="inferred from homology"/>
<gene>
    <name evidence="12" type="primary">dnaG</name>
    <name evidence="17" type="ORF">DBV39_06975</name>
</gene>
<keyword evidence="1 12" id="KW-0240">DNA-directed RNA polymerase</keyword>
<dbReference type="PANTHER" id="PTHR30313">
    <property type="entry name" value="DNA PRIMASE"/>
    <property type="match status" value="1"/>
</dbReference>
<evidence type="ECO:0000256" key="6">
    <source>
        <dbReference type="ARBA" id="ARBA00022723"/>
    </source>
</evidence>
<dbReference type="SUPFAM" id="SSF56731">
    <property type="entry name" value="DNA primase core"/>
    <property type="match status" value="1"/>
</dbReference>
<keyword evidence="7 12" id="KW-0863">Zinc-finger</keyword>
<evidence type="ECO:0000256" key="4">
    <source>
        <dbReference type="ARBA" id="ARBA00022695"/>
    </source>
</evidence>
<feature type="zinc finger region" description="CHC2-type" evidence="12 14">
    <location>
        <begin position="37"/>
        <end position="61"/>
    </location>
</feature>
<protein>
    <recommendedName>
        <fullName evidence="12 13">DNA primase</fullName>
        <ecNumber evidence="12">2.7.7.101</ecNumber>
    </recommendedName>
</protein>
<dbReference type="Pfam" id="PF01807">
    <property type="entry name" value="Zn_ribbon_DnaG"/>
    <property type="match status" value="1"/>
</dbReference>
<evidence type="ECO:0000256" key="8">
    <source>
        <dbReference type="ARBA" id="ARBA00022833"/>
    </source>
</evidence>
<evidence type="ECO:0000256" key="1">
    <source>
        <dbReference type="ARBA" id="ARBA00022478"/>
    </source>
</evidence>
<keyword evidence="8 12" id="KW-0862">Zinc</keyword>